<reference key="1">
    <citation type="submission" date="2010-11" db="EMBL/GenBank/DDBJ databases">
        <title>The complete genome of Paludibacter propionicigenes DSM 17365.</title>
        <authorList>
            <consortium name="US DOE Joint Genome Institute (JGI-PGF)"/>
            <person name="Lucas S."/>
            <person name="Copeland A."/>
            <person name="Lapidus A."/>
            <person name="Bruce D."/>
            <person name="Goodwin L."/>
            <person name="Pitluck S."/>
            <person name="Kyrpides N."/>
            <person name="Mavromatis K."/>
            <person name="Ivanova N."/>
            <person name="Munk A.C."/>
            <person name="Brettin T."/>
            <person name="Detter J.C."/>
            <person name="Han C."/>
            <person name="Tapia R."/>
            <person name="Land M."/>
            <person name="Hauser L."/>
            <person name="Markowitz V."/>
            <person name="Cheng J.-F."/>
            <person name="Hugenholtz P."/>
            <person name="Woyke T."/>
            <person name="Wu D."/>
            <person name="Gronow S."/>
            <person name="Wellnitz S."/>
            <person name="Brambilla E."/>
            <person name="Klenk H.-P."/>
            <person name="Eisen J.A."/>
        </authorList>
    </citation>
    <scope>NUCLEOTIDE SEQUENCE</scope>
    <source>
        <strain>WB4</strain>
    </source>
</reference>
<dbReference type="EMBL" id="CP002345">
    <property type="protein sequence ID" value="ADQ79758.1"/>
    <property type="molecule type" value="Genomic_DNA"/>
</dbReference>
<dbReference type="SFLD" id="SFLDG01072">
    <property type="entry name" value="dehydrogenase_like"/>
    <property type="match status" value="1"/>
</dbReference>
<dbReference type="InterPro" id="IPR047207">
    <property type="entry name" value="SPASM_anSME"/>
</dbReference>
<dbReference type="GO" id="GO:0016491">
    <property type="term" value="F:oxidoreductase activity"/>
    <property type="evidence" value="ECO:0007669"/>
    <property type="project" value="InterPro"/>
</dbReference>
<dbReference type="InterPro" id="IPR023885">
    <property type="entry name" value="4Fe4S-binding_SPASM_dom"/>
</dbReference>
<evidence type="ECO:0000256" key="3">
    <source>
        <dbReference type="ARBA" id="ARBA00022691"/>
    </source>
</evidence>
<comment type="cofactor">
    <cofactor evidence="1">
        <name>[4Fe-4S] cluster</name>
        <dbReference type="ChEBI" id="CHEBI:49883"/>
    </cofactor>
</comment>
<comment type="similarity">
    <text evidence="7">Belongs to the radical SAM superfamily. Anaerobic sulfatase-maturating enzyme family.</text>
</comment>
<gene>
    <name evidence="9" type="ordered locus">Palpr_1615</name>
</gene>
<dbReference type="SUPFAM" id="SSF102114">
    <property type="entry name" value="Radical SAM enzymes"/>
    <property type="match status" value="1"/>
</dbReference>
<dbReference type="SFLD" id="SFLDG01384">
    <property type="entry name" value="thioether_bond_formation_requi"/>
    <property type="match status" value="1"/>
</dbReference>
<dbReference type="GO" id="GO:0046872">
    <property type="term" value="F:metal ion binding"/>
    <property type="evidence" value="ECO:0007669"/>
    <property type="project" value="UniProtKB-KW"/>
</dbReference>
<dbReference type="AlphaFoldDB" id="E4T4W4"/>
<dbReference type="PANTHER" id="PTHR43273:SF3">
    <property type="entry name" value="ANAEROBIC SULFATASE-MATURATING ENZYME HOMOLOG ASLB-RELATED"/>
    <property type="match status" value="1"/>
</dbReference>
<evidence type="ECO:0000313" key="10">
    <source>
        <dbReference type="Proteomes" id="UP000008718"/>
    </source>
</evidence>
<dbReference type="CDD" id="cd21120">
    <property type="entry name" value="SPASM_anSME"/>
    <property type="match status" value="1"/>
</dbReference>
<dbReference type="Gene3D" id="3.20.20.70">
    <property type="entry name" value="Aldolase class I"/>
    <property type="match status" value="1"/>
</dbReference>
<dbReference type="OrthoDB" id="9808591at2"/>
<dbReference type="GO" id="GO:0051539">
    <property type="term" value="F:4 iron, 4 sulfur cluster binding"/>
    <property type="evidence" value="ECO:0007669"/>
    <property type="project" value="UniProtKB-KW"/>
</dbReference>
<keyword evidence="6" id="KW-0411">Iron-sulfur</keyword>
<dbReference type="InterPro" id="IPR023867">
    <property type="entry name" value="Sulphatase_maturase_rSAM"/>
</dbReference>
<keyword evidence="4" id="KW-0479">Metal-binding</keyword>
<evidence type="ECO:0000256" key="2">
    <source>
        <dbReference type="ARBA" id="ARBA00022485"/>
    </source>
</evidence>
<keyword evidence="5" id="KW-0408">Iron</keyword>
<dbReference type="InterPro" id="IPR058240">
    <property type="entry name" value="rSAM_sf"/>
</dbReference>
<keyword evidence="2" id="KW-0004">4Fe-4S</keyword>
<accession>E4T4W4</accession>
<organism evidence="9 10">
    <name type="scientific">Paludibacter propionicigenes (strain DSM 17365 / JCM 13257 / WB4)</name>
    <dbReference type="NCBI Taxonomy" id="694427"/>
    <lineage>
        <taxon>Bacteria</taxon>
        <taxon>Pseudomonadati</taxon>
        <taxon>Bacteroidota</taxon>
        <taxon>Bacteroidia</taxon>
        <taxon>Bacteroidales</taxon>
        <taxon>Paludibacteraceae</taxon>
        <taxon>Paludibacter</taxon>
    </lineage>
</organism>
<evidence type="ECO:0000256" key="1">
    <source>
        <dbReference type="ARBA" id="ARBA00001966"/>
    </source>
</evidence>
<evidence type="ECO:0000259" key="8">
    <source>
        <dbReference type="PROSITE" id="PS51918"/>
    </source>
</evidence>
<evidence type="ECO:0000256" key="7">
    <source>
        <dbReference type="ARBA" id="ARBA00023601"/>
    </source>
</evidence>
<dbReference type="RefSeq" id="WP_013445127.1">
    <property type="nucleotide sequence ID" value="NC_014734.1"/>
</dbReference>
<proteinExistence type="inferred from homology"/>
<dbReference type="NCBIfam" id="NF010308">
    <property type="entry name" value="PRK13745.1"/>
    <property type="match status" value="1"/>
</dbReference>
<dbReference type="SFLD" id="SFLDF00285">
    <property type="entry name" value="anaerobic_Ser-type_sulfatase-m"/>
    <property type="match status" value="1"/>
</dbReference>
<evidence type="ECO:0000256" key="5">
    <source>
        <dbReference type="ARBA" id="ARBA00023004"/>
    </source>
</evidence>
<dbReference type="HOGENOM" id="CLU_009273_10_0_10"/>
<dbReference type="SFLD" id="SFLDG01067">
    <property type="entry name" value="SPASM/twitch_domain_containing"/>
    <property type="match status" value="1"/>
</dbReference>
<sequence>MNKTIQFNPLKYPVYVMAKAIGPACNLRCSYCYYLDKKSLSPNNSSNRMSEETLELFIEQYINAQPGEEVLFTWHGGEPLLMGIEYYQRAIRLQKVYGRNRRIENVLQTNGTLLTEEWCKFFKENNFLIGLSIDGPEHCHNRYRRTIGNDGSFQKAMNGIKLLQKHQVEFNVLSVVNDYNAQYPLEVYRFFKLIGAKYIQFSPVVERLNAESGLLTAPDNTEGKLTSWSVGALEYGQFLSAIFDEWVRNDVGQIYVTTFDATLAGYVGVAPCTCIFSETCGHASALEANGDLYSCDHFVFPEFKQGNIHQKTITEMMLSPAQFKFGNDKRDKLSSACKQCQFLKACHGECPKNRILKLSDGSAHNYLCSGLKHYFNHVHPYMQFMANELKHKRPPANVIHWARAKDI</sequence>
<evidence type="ECO:0000256" key="6">
    <source>
        <dbReference type="ARBA" id="ARBA00023014"/>
    </source>
</evidence>
<protein>
    <submittedName>
        <fullName evidence="9">Transcriptional regulator</fullName>
    </submittedName>
</protein>
<dbReference type="NCBIfam" id="TIGR04085">
    <property type="entry name" value="rSAM_more_4Fe4S"/>
    <property type="match status" value="1"/>
</dbReference>
<feature type="domain" description="Radical SAM core" evidence="8">
    <location>
        <begin position="6"/>
        <end position="248"/>
    </location>
</feature>
<dbReference type="KEGG" id="ppn:Palpr_1615"/>
<dbReference type="PROSITE" id="PS51918">
    <property type="entry name" value="RADICAL_SAM"/>
    <property type="match status" value="1"/>
</dbReference>
<dbReference type="NCBIfam" id="TIGR03942">
    <property type="entry name" value="sulfatase_rSAM"/>
    <property type="match status" value="1"/>
</dbReference>
<dbReference type="PANTHER" id="PTHR43273">
    <property type="entry name" value="ANAEROBIC SULFATASE-MATURATING ENZYME HOMOLOG ASLB-RELATED"/>
    <property type="match status" value="1"/>
</dbReference>
<reference evidence="9 10" key="2">
    <citation type="journal article" date="2011" name="Stand. Genomic Sci.">
        <title>Complete genome sequence of Paludibacter propionicigenes type strain (WB4).</title>
        <authorList>
            <person name="Gronow S."/>
            <person name="Munk C."/>
            <person name="Lapidus A."/>
            <person name="Nolan M."/>
            <person name="Lucas S."/>
            <person name="Hammon N."/>
            <person name="Deshpande S."/>
            <person name="Cheng J.F."/>
            <person name="Tapia R."/>
            <person name="Han C."/>
            <person name="Goodwin L."/>
            <person name="Pitluck S."/>
            <person name="Liolios K."/>
            <person name="Ivanova N."/>
            <person name="Mavromatis K."/>
            <person name="Mikhailova N."/>
            <person name="Pati A."/>
            <person name="Chen A."/>
            <person name="Palaniappan K."/>
            <person name="Land M."/>
            <person name="Hauser L."/>
            <person name="Chang Y.J."/>
            <person name="Jeffries C.D."/>
            <person name="Brambilla E."/>
            <person name="Rohde M."/>
            <person name="Goker M."/>
            <person name="Detter J.C."/>
            <person name="Woyke T."/>
            <person name="Bristow J."/>
            <person name="Eisen J.A."/>
            <person name="Markowitz V."/>
            <person name="Hugenholtz P."/>
            <person name="Kyrpides N.C."/>
            <person name="Klenk H.P."/>
        </authorList>
    </citation>
    <scope>NUCLEOTIDE SEQUENCE [LARGE SCALE GENOMIC DNA]</scope>
    <source>
        <strain evidence="10">DSM 17365 / JCM 13257 / WB4</strain>
    </source>
</reference>
<dbReference type="InterPro" id="IPR034491">
    <property type="entry name" value="Anaerob_Ser_sulfatase-maturase"/>
</dbReference>
<dbReference type="InterPro" id="IPR007197">
    <property type="entry name" value="rSAM"/>
</dbReference>
<dbReference type="Proteomes" id="UP000008718">
    <property type="component" value="Chromosome"/>
</dbReference>
<keyword evidence="10" id="KW-1185">Reference proteome</keyword>
<dbReference type="Pfam" id="PF04055">
    <property type="entry name" value="Radical_SAM"/>
    <property type="match status" value="1"/>
</dbReference>
<dbReference type="eggNOG" id="COG0641">
    <property type="taxonomic scope" value="Bacteria"/>
</dbReference>
<evidence type="ECO:0000256" key="4">
    <source>
        <dbReference type="ARBA" id="ARBA00022723"/>
    </source>
</evidence>
<dbReference type="Pfam" id="PF13186">
    <property type="entry name" value="SPASM"/>
    <property type="match status" value="1"/>
</dbReference>
<evidence type="ECO:0000313" key="9">
    <source>
        <dbReference type="EMBL" id="ADQ79758.1"/>
    </source>
</evidence>
<dbReference type="STRING" id="694427.Palpr_1615"/>
<dbReference type="InterPro" id="IPR013785">
    <property type="entry name" value="Aldolase_TIM"/>
</dbReference>
<keyword evidence="3" id="KW-0949">S-adenosyl-L-methionine</keyword>
<dbReference type="SFLD" id="SFLDS00029">
    <property type="entry name" value="Radical_SAM"/>
    <property type="match status" value="1"/>
</dbReference>
<name>E4T4W4_PALPW</name>
<dbReference type="CDD" id="cd01335">
    <property type="entry name" value="Radical_SAM"/>
    <property type="match status" value="1"/>
</dbReference>
<dbReference type="SFLD" id="SFLDG01386">
    <property type="entry name" value="main_SPASM_domain-containing"/>
    <property type="match status" value="1"/>
</dbReference>